<keyword evidence="2" id="KW-0732">Signal</keyword>
<accession>A0A1M5DSN4</accession>
<organism evidence="3 4">
    <name type="scientific">Kaistia soli DSM 19436</name>
    <dbReference type="NCBI Taxonomy" id="1122133"/>
    <lineage>
        <taxon>Bacteria</taxon>
        <taxon>Pseudomonadati</taxon>
        <taxon>Pseudomonadota</taxon>
        <taxon>Alphaproteobacteria</taxon>
        <taxon>Hyphomicrobiales</taxon>
        <taxon>Kaistiaceae</taxon>
        <taxon>Kaistia</taxon>
    </lineage>
</organism>
<proteinExistence type="predicted"/>
<dbReference type="Proteomes" id="UP000184485">
    <property type="component" value="Unassembled WGS sequence"/>
</dbReference>
<evidence type="ECO:0000313" key="3">
    <source>
        <dbReference type="EMBL" id="SHF69993.1"/>
    </source>
</evidence>
<keyword evidence="4" id="KW-1185">Reference proteome</keyword>
<feature type="chain" id="PRO_5012251522" evidence="2">
    <location>
        <begin position="30"/>
        <end position="107"/>
    </location>
</feature>
<dbReference type="EMBL" id="FQUP01000002">
    <property type="protein sequence ID" value="SHF69993.1"/>
    <property type="molecule type" value="Genomic_DNA"/>
</dbReference>
<dbReference type="OrthoDB" id="8421871at2"/>
<evidence type="ECO:0000256" key="1">
    <source>
        <dbReference type="SAM" id="MobiDB-lite"/>
    </source>
</evidence>
<feature type="signal peptide" evidence="2">
    <location>
        <begin position="1"/>
        <end position="29"/>
    </location>
</feature>
<reference evidence="3 4" key="1">
    <citation type="submission" date="2016-11" db="EMBL/GenBank/DDBJ databases">
        <authorList>
            <person name="Jaros S."/>
            <person name="Januszkiewicz K."/>
            <person name="Wedrychowicz H."/>
        </authorList>
    </citation>
    <scope>NUCLEOTIDE SEQUENCE [LARGE SCALE GENOMIC DNA]</scope>
    <source>
        <strain evidence="3 4">DSM 19436</strain>
    </source>
</reference>
<feature type="region of interest" description="Disordered" evidence="1">
    <location>
        <begin position="88"/>
        <end position="107"/>
    </location>
</feature>
<gene>
    <name evidence="3" type="ORF">SAMN02745157_2786</name>
</gene>
<sequence>MASDRRTGRFGHGFALGLALLALAPAASAGELFKQPSIGLDPPKIIKSVPPSVMPSLNANQCQLAAGTCPLGRLQRSGTRCYCVSNGTARQGATRTKPQDIRPPLGE</sequence>
<dbReference type="RefSeq" id="WP_073053622.1">
    <property type="nucleotide sequence ID" value="NZ_FQUP01000002.1"/>
</dbReference>
<evidence type="ECO:0000256" key="2">
    <source>
        <dbReference type="SAM" id="SignalP"/>
    </source>
</evidence>
<name>A0A1M5DSN4_9HYPH</name>
<protein>
    <submittedName>
        <fullName evidence="3">Uncharacterized protein</fullName>
    </submittedName>
</protein>
<dbReference type="AlphaFoldDB" id="A0A1M5DSN4"/>
<evidence type="ECO:0000313" key="4">
    <source>
        <dbReference type="Proteomes" id="UP000184485"/>
    </source>
</evidence>